<dbReference type="GeneID" id="27709921"/>
<dbReference type="OrthoDB" id="4161649at2759"/>
<evidence type="ECO:0000256" key="1">
    <source>
        <dbReference type="SAM" id="MobiDB-lite"/>
    </source>
</evidence>
<dbReference type="RefSeq" id="XP_016634612.1">
    <property type="nucleotide sequence ID" value="XM_016774685.1"/>
</dbReference>
<organism evidence="2 3">
    <name type="scientific">Fonsecaea multimorphosa CBS 102226</name>
    <dbReference type="NCBI Taxonomy" id="1442371"/>
    <lineage>
        <taxon>Eukaryota</taxon>
        <taxon>Fungi</taxon>
        <taxon>Dikarya</taxon>
        <taxon>Ascomycota</taxon>
        <taxon>Pezizomycotina</taxon>
        <taxon>Eurotiomycetes</taxon>
        <taxon>Chaetothyriomycetidae</taxon>
        <taxon>Chaetothyriales</taxon>
        <taxon>Herpotrichiellaceae</taxon>
        <taxon>Fonsecaea</taxon>
    </lineage>
</organism>
<reference evidence="2 3" key="1">
    <citation type="submission" date="2015-01" db="EMBL/GenBank/DDBJ databases">
        <title>The Genome Sequence of Fonsecaea multimorphosa CBS 102226.</title>
        <authorList>
            <consortium name="The Broad Institute Genomics Platform"/>
            <person name="Cuomo C."/>
            <person name="de Hoog S."/>
            <person name="Gorbushina A."/>
            <person name="Stielow B."/>
            <person name="Teixiera M."/>
            <person name="Abouelleil A."/>
            <person name="Chapman S.B."/>
            <person name="Priest M."/>
            <person name="Young S.K."/>
            <person name="Wortman J."/>
            <person name="Nusbaum C."/>
            <person name="Birren B."/>
        </authorList>
    </citation>
    <scope>NUCLEOTIDE SEQUENCE [LARGE SCALE GENOMIC DNA]</scope>
    <source>
        <strain evidence="2 3">CBS 102226</strain>
    </source>
</reference>
<gene>
    <name evidence="2" type="ORF">Z520_04175</name>
</gene>
<keyword evidence="3" id="KW-1185">Reference proteome</keyword>
<feature type="region of interest" description="Disordered" evidence="1">
    <location>
        <begin position="1"/>
        <end position="147"/>
    </location>
</feature>
<proteinExistence type="predicted"/>
<dbReference type="Proteomes" id="UP000053411">
    <property type="component" value="Unassembled WGS sequence"/>
</dbReference>
<sequence>MPAPTPVNSPSRSLPSTPPKKETEPAHSATSEAGDATTPTAKSSNAAKTTDPEATPKNVKRYSSAPDPPPTTPSAQHGSIAAWGSTSGKLYLSGPPPDHANSVSGVWESVFGLRPKKATEQGDDAEKKAEKAEKVEDHDGDKSGEVD</sequence>
<evidence type="ECO:0000313" key="2">
    <source>
        <dbReference type="EMBL" id="KIY00490.1"/>
    </source>
</evidence>
<name>A0A0D2KBK0_9EURO</name>
<accession>A0A0D2KBK0</accession>
<feature type="compositionally biased region" description="Basic and acidic residues" evidence="1">
    <location>
        <begin position="117"/>
        <end position="147"/>
    </location>
</feature>
<dbReference type="VEuPathDB" id="FungiDB:Z520_04175"/>
<protein>
    <submittedName>
        <fullName evidence="2">Uncharacterized protein</fullName>
    </submittedName>
</protein>
<evidence type="ECO:0000313" key="3">
    <source>
        <dbReference type="Proteomes" id="UP000053411"/>
    </source>
</evidence>
<dbReference type="AlphaFoldDB" id="A0A0D2KBK0"/>
<feature type="compositionally biased region" description="Polar residues" evidence="1">
    <location>
        <begin position="37"/>
        <end position="48"/>
    </location>
</feature>
<dbReference type="EMBL" id="KN848067">
    <property type="protein sequence ID" value="KIY00490.1"/>
    <property type="molecule type" value="Genomic_DNA"/>
</dbReference>